<evidence type="ECO:0000256" key="2">
    <source>
        <dbReference type="ARBA" id="ARBA00022692"/>
    </source>
</evidence>
<organism evidence="8 9">
    <name type="scientific">Pigmentiphaga aceris</name>
    <dbReference type="NCBI Taxonomy" id="1940612"/>
    <lineage>
        <taxon>Bacteria</taxon>
        <taxon>Pseudomonadati</taxon>
        <taxon>Pseudomonadota</taxon>
        <taxon>Betaproteobacteria</taxon>
        <taxon>Burkholderiales</taxon>
        <taxon>Alcaligenaceae</taxon>
        <taxon>Pigmentiphaga</taxon>
    </lineage>
</organism>
<feature type="transmembrane region" description="Helical" evidence="6">
    <location>
        <begin position="75"/>
        <end position="94"/>
    </location>
</feature>
<keyword evidence="6" id="KW-0813">Transport</keyword>
<evidence type="ECO:0000256" key="1">
    <source>
        <dbReference type="ARBA" id="ARBA00004651"/>
    </source>
</evidence>
<feature type="transmembrane region" description="Helical" evidence="6">
    <location>
        <begin position="35"/>
        <end position="55"/>
    </location>
</feature>
<dbReference type="Gene3D" id="1.10.3720.10">
    <property type="entry name" value="MetI-like"/>
    <property type="match status" value="1"/>
</dbReference>
<dbReference type="Pfam" id="PF00528">
    <property type="entry name" value="BPD_transp_1"/>
    <property type="match status" value="1"/>
</dbReference>
<dbReference type="PANTHER" id="PTHR30614:SF0">
    <property type="entry name" value="L-CYSTINE TRANSPORT SYSTEM PERMEASE PROTEIN TCYL"/>
    <property type="match status" value="1"/>
</dbReference>
<feature type="domain" description="ABC transmembrane type-1" evidence="7">
    <location>
        <begin position="68"/>
        <end position="257"/>
    </location>
</feature>
<comment type="similarity">
    <text evidence="6">Belongs to the binding-protein-dependent transport system permease family.</text>
</comment>
<dbReference type="AlphaFoldDB" id="A0A5C0AWR4"/>
<reference evidence="8 9" key="1">
    <citation type="submission" date="2019-08" db="EMBL/GenBank/DDBJ databases">
        <title>Amphibian skin-associated Pigmentiphaga: genome sequence and occurrence across geography and hosts.</title>
        <authorList>
            <person name="Bletz M.C."/>
            <person name="Bunk B."/>
            <person name="Sproeer C."/>
            <person name="Biwer P."/>
            <person name="Reiter S."/>
            <person name="Rabemananjara F.C.E."/>
            <person name="Schulz S."/>
            <person name="Overmann J."/>
            <person name="Vences M."/>
        </authorList>
    </citation>
    <scope>NUCLEOTIDE SEQUENCE [LARGE SCALE GENOMIC DNA]</scope>
    <source>
        <strain evidence="8 9">Mada1488</strain>
    </source>
</reference>
<dbReference type="GO" id="GO:0006865">
    <property type="term" value="P:amino acid transport"/>
    <property type="evidence" value="ECO:0007669"/>
    <property type="project" value="UniProtKB-KW"/>
</dbReference>
<evidence type="ECO:0000313" key="9">
    <source>
        <dbReference type="Proteomes" id="UP000325161"/>
    </source>
</evidence>
<sequence length="281" mass="30253">MLCGADPSLDGSRSLDGAQAQEVCMKRWLETLRRYRLLLILGTFGIWMCVDPIWIELAPSWPFFLKGLQTTAVYSTIGVALGLMMGGCLAALRLAGGVAAFASSTLVAATQAVPPLFIISAAYLVSPEILPFRVTPAQAAVFALAMIGGSYYCEALRSAIAGVERLQVDAADITGLSRRVVFTRIVLPQALVSCVPALGAISIVVFKLSTLLYPLGITDFFRTSVLINNRVIAPLHCYALIAAFYYVVSDLLQSFIAWVSSRISGKRPKPHDIHESPLTVG</sequence>
<dbReference type="PROSITE" id="PS50928">
    <property type="entry name" value="ABC_TM1"/>
    <property type="match status" value="1"/>
</dbReference>
<evidence type="ECO:0000259" key="7">
    <source>
        <dbReference type="PROSITE" id="PS50928"/>
    </source>
</evidence>
<keyword evidence="2 6" id="KW-0812">Transmembrane</keyword>
<keyword evidence="5 6" id="KW-0472">Membrane</keyword>
<feature type="transmembrane region" description="Helical" evidence="6">
    <location>
        <begin position="137"/>
        <end position="156"/>
    </location>
</feature>
<feature type="transmembrane region" description="Helical" evidence="6">
    <location>
        <begin position="185"/>
        <end position="206"/>
    </location>
</feature>
<evidence type="ECO:0000256" key="6">
    <source>
        <dbReference type="RuleBase" id="RU363032"/>
    </source>
</evidence>
<protein>
    <submittedName>
        <fullName evidence="8">ABC transporter permease subunit</fullName>
    </submittedName>
</protein>
<dbReference type="InterPro" id="IPR000515">
    <property type="entry name" value="MetI-like"/>
</dbReference>
<dbReference type="GO" id="GO:0005886">
    <property type="term" value="C:plasma membrane"/>
    <property type="evidence" value="ECO:0007669"/>
    <property type="project" value="UniProtKB-SubCell"/>
</dbReference>
<gene>
    <name evidence="8" type="ORF">FXN63_09795</name>
</gene>
<dbReference type="InterPro" id="IPR043429">
    <property type="entry name" value="ArtM/GltK/GlnP/TcyL/YhdX-like"/>
</dbReference>
<keyword evidence="3" id="KW-0029">Amino-acid transport</keyword>
<name>A0A5C0AWR4_9BURK</name>
<evidence type="ECO:0000256" key="4">
    <source>
        <dbReference type="ARBA" id="ARBA00022989"/>
    </source>
</evidence>
<dbReference type="InterPro" id="IPR035906">
    <property type="entry name" value="MetI-like_sf"/>
</dbReference>
<dbReference type="PANTHER" id="PTHR30614">
    <property type="entry name" value="MEMBRANE COMPONENT OF AMINO ACID ABC TRANSPORTER"/>
    <property type="match status" value="1"/>
</dbReference>
<evidence type="ECO:0000256" key="5">
    <source>
        <dbReference type="ARBA" id="ARBA00023136"/>
    </source>
</evidence>
<dbReference type="OrthoDB" id="7026155at2"/>
<dbReference type="KEGG" id="pacr:FXN63_09795"/>
<dbReference type="GO" id="GO:0055085">
    <property type="term" value="P:transmembrane transport"/>
    <property type="evidence" value="ECO:0007669"/>
    <property type="project" value="InterPro"/>
</dbReference>
<keyword evidence="9" id="KW-1185">Reference proteome</keyword>
<accession>A0A5C0AWR4</accession>
<dbReference type="SUPFAM" id="SSF161098">
    <property type="entry name" value="MetI-like"/>
    <property type="match status" value="1"/>
</dbReference>
<keyword evidence="4 6" id="KW-1133">Transmembrane helix</keyword>
<comment type="subcellular location">
    <subcellularLocation>
        <location evidence="1 6">Cell membrane</location>
        <topology evidence="1 6">Multi-pass membrane protein</topology>
    </subcellularLocation>
</comment>
<dbReference type="CDD" id="cd06261">
    <property type="entry name" value="TM_PBP2"/>
    <property type="match status" value="1"/>
</dbReference>
<proteinExistence type="inferred from homology"/>
<evidence type="ECO:0000313" key="8">
    <source>
        <dbReference type="EMBL" id="QEI06094.1"/>
    </source>
</evidence>
<dbReference type="Proteomes" id="UP000325161">
    <property type="component" value="Chromosome"/>
</dbReference>
<dbReference type="EMBL" id="CP043046">
    <property type="protein sequence ID" value="QEI06094.1"/>
    <property type="molecule type" value="Genomic_DNA"/>
</dbReference>
<feature type="transmembrane region" description="Helical" evidence="6">
    <location>
        <begin position="106"/>
        <end position="125"/>
    </location>
</feature>
<evidence type="ECO:0000256" key="3">
    <source>
        <dbReference type="ARBA" id="ARBA00022970"/>
    </source>
</evidence>